<dbReference type="CDD" id="cd04301">
    <property type="entry name" value="NAT_SF"/>
    <property type="match status" value="1"/>
</dbReference>
<dbReference type="PROSITE" id="PS51186">
    <property type="entry name" value="GNAT"/>
    <property type="match status" value="1"/>
</dbReference>
<dbReference type="Pfam" id="PF00583">
    <property type="entry name" value="Acetyltransf_1"/>
    <property type="match status" value="1"/>
</dbReference>
<organism evidence="2 3">
    <name type="scientific">Granulicatella seriolae</name>
    <dbReference type="NCBI Taxonomy" id="2967226"/>
    <lineage>
        <taxon>Bacteria</taxon>
        <taxon>Bacillati</taxon>
        <taxon>Bacillota</taxon>
        <taxon>Bacilli</taxon>
        <taxon>Lactobacillales</taxon>
        <taxon>Carnobacteriaceae</taxon>
        <taxon>Granulicatella</taxon>
    </lineage>
</organism>
<evidence type="ECO:0000313" key="2">
    <source>
        <dbReference type="EMBL" id="MCQ9209831.1"/>
    </source>
</evidence>
<comment type="caution">
    <text evidence="2">The sequence shown here is derived from an EMBL/GenBank/DDBJ whole genome shotgun (WGS) entry which is preliminary data.</text>
</comment>
<proteinExistence type="predicted"/>
<dbReference type="InterPro" id="IPR000182">
    <property type="entry name" value="GNAT_dom"/>
</dbReference>
<dbReference type="EMBL" id="JANHNZ010000003">
    <property type="protein sequence ID" value="MCQ9209831.1"/>
    <property type="molecule type" value="Genomic_DNA"/>
</dbReference>
<dbReference type="Gene3D" id="3.40.630.30">
    <property type="match status" value="1"/>
</dbReference>
<reference evidence="2" key="3">
    <citation type="journal article" date="2023" name="Microbiol. Resour. Announc.">
        <title>Draft Genome Sequence of Granulicatella sp. Strain S8, Isolated from a Marine Fish, Seriola quinqueradiata.</title>
        <authorList>
            <person name="Lee M."/>
            <person name="Farooq A."/>
            <person name="Jeong J.B."/>
            <person name="Jung M.Y."/>
        </authorList>
    </citation>
    <scope>NUCLEOTIDE SEQUENCE</scope>
    <source>
        <strain evidence="2">S8</strain>
    </source>
</reference>
<feature type="domain" description="N-acetyltransferase" evidence="1">
    <location>
        <begin position="3"/>
        <end position="173"/>
    </location>
</feature>
<gene>
    <name evidence="2" type="ORF">NPA36_04630</name>
</gene>
<evidence type="ECO:0000259" key="1">
    <source>
        <dbReference type="PROSITE" id="PS51186"/>
    </source>
</evidence>
<dbReference type="InterPro" id="IPR016181">
    <property type="entry name" value="Acyl_CoA_acyltransferase"/>
</dbReference>
<accession>A0ABT1WMT2</accession>
<reference evidence="2" key="2">
    <citation type="journal article" date="2023" name="Curr. Microbiol.">
        <title>Granulicatella seriolae sp. nov., a Novel Facultative Anaerobe Isolated from Yellowtail Marine Fish.</title>
        <authorList>
            <person name="Lee M."/>
            <person name="Choi Y.J."/>
            <person name="Farooq A."/>
            <person name="Jeong J.B."/>
            <person name="Jung M.Y."/>
        </authorList>
    </citation>
    <scope>NUCLEOTIDE SEQUENCE</scope>
    <source>
        <strain evidence="2">S8</strain>
    </source>
</reference>
<sequence length="173" mass="19353">MSIIVDKASLKDIEKIENIISRCKELLKQSGSPQWSGKDEPTLDSLADAIENNLVYLLMINKRIVGTAILTDQIEAAYSNIEYGSWTKAKSPYYSIHRFAIDPAENGKGYAKLFFKLLTVIAVENGAKDIRVDTHPFNTAMQKVILSNGFDFKGIIKLPVSDGERYAYQKVFG</sequence>
<dbReference type="Proteomes" id="UP001059480">
    <property type="component" value="Unassembled WGS sequence"/>
</dbReference>
<evidence type="ECO:0000313" key="3">
    <source>
        <dbReference type="Proteomes" id="UP001059480"/>
    </source>
</evidence>
<reference evidence="2" key="1">
    <citation type="submission" date="2022-07" db="EMBL/GenBank/DDBJ databases">
        <authorList>
            <person name="Jung M.-Y."/>
            <person name="Lee M."/>
        </authorList>
    </citation>
    <scope>NUCLEOTIDE SEQUENCE</scope>
    <source>
        <strain evidence="2">S8</strain>
    </source>
</reference>
<keyword evidence="3" id="KW-1185">Reference proteome</keyword>
<dbReference type="SUPFAM" id="SSF55729">
    <property type="entry name" value="Acyl-CoA N-acyltransferases (Nat)"/>
    <property type="match status" value="1"/>
</dbReference>
<name>A0ABT1WMT2_9LACT</name>
<dbReference type="RefSeq" id="WP_256944940.1">
    <property type="nucleotide sequence ID" value="NZ_JANHNZ010000003.1"/>
</dbReference>
<protein>
    <submittedName>
        <fullName evidence="2">GNAT family N-acetyltransferase</fullName>
    </submittedName>
</protein>